<evidence type="ECO:0000313" key="3">
    <source>
        <dbReference type="Proteomes" id="UP000799539"/>
    </source>
</evidence>
<sequence length="137" mass="15336">MFYGRNKFVFTPKVAPVDGVGRIAQSDVQWLQAIGIKQASLVRMIEVKWLGWCRKASLAAYKDGLRETGLGVDRIQVQISCWNDDRWSSGFPSTSLQSITPSRAEHSGEDDSLRALRPKPEMVAARLRIIKDTGQES</sequence>
<protein>
    <submittedName>
        <fullName evidence="2">Uncharacterized protein</fullName>
    </submittedName>
</protein>
<feature type="compositionally biased region" description="Polar residues" evidence="1">
    <location>
        <begin position="90"/>
        <end position="101"/>
    </location>
</feature>
<feature type="compositionally biased region" description="Basic and acidic residues" evidence="1">
    <location>
        <begin position="103"/>
        <end position="113"/>
    </location>
</feature>
<organism evidence="2 3">
    <name type="scientific">Cercospora zeae-maydis SCOH1-5</name>
    <dbReference type="NCBI Taxonomy" id="717836"/>
    <lineage>
        <taxon>Eukaryota</taxon>
        <taxon>Fungi</taxon>
        <taxon>Dikarya</taxon>
        <taxon>Ascomycota</taxon>
        <taxon>Pezizomycotina</taxon>
        <taxon>Dothideomycetes</taxon>
        <taxon>Dothideomycetidae</taxon>
        <taxon>Mycosphaerellales</taxon>
        <taxon>Mycosphaerellaceae</taxon>
        <taxon>Cercospora</taxon>
    </lineage>
</organism>
<dbReference type="Proteomes" id="UP000799539">
    <property type="component" value="Unassembled WGS sequence"/>
</dbReference>
<keyword evidence="3" id="KW-1185">Reference proteome</keyword>
<name>A0A6A6FN89_9PEZI</name>
<dbReference type="EMBL" id="ML992667">
    <property type="protein sequence ID" value="KAF2214658.1"/>
    <property type="molecule type" value="Genomic_DNA"/>
</dbReference>
<gene>
    <name evidence="2" type="ORF">CERZMDRAFT_90180</name>
</gene>
<reference evidence="2" key="1">
    <citation type="journal article" date="2020" name="Stud. Mycol.">
        <title>101 Dothideomycetes genomes: a test case for predicting lifestyles and emergence of pathogens.</title>
        <authorList>
            <person name="Haridas S."/>
            <person name="Albert R."/>
            <person name="Binder M."/>
            <person name="Bloem J."/>
            <person name="Labutti K."/>
            <person name="Salamov A."/>
            <person name="Andreopoulos B."/>
            <person name="Baker S."/>
            <person name="Barry K."/>
            <person name="Bills G."/>
            <person name="Bluhm B."/>
            <person name="Cannon C."/>
            <person name="Castanera R."/>
            <person name="Culley D."/>
            <person name="Daum C."/>
            <person name="Ezra D."/>
            <person name="Gonzalez J."/>
            <person name="Henrissat B."/>
            <person name="Kuo A."/>
            <person name="Liang C."/>
            <person name="Lipzen A."/>
            <person name="Lutzoni F."/>
            <person name="Magnuson J."/>
            <person name="Mondo S."/>
            <person name="Nolan M."/>
            <person name="Ohm R."/>
            <person name="Pangilinan J."/>
            <person name="Park H.-J."/>
            <person name="Ramirez L."/>
            <person name="Alfaro M."/>
            <person name="Sun H."/>
            <person name="Tritt A."/>
            <person name="Yoshinaga Y."/>
            <person name="Zwiers L.-H."/>
            <person name="Turgeon B."/>
            <person name="Goodwin S."/>
            <person name="Spatafora J."/>
            <person name="Crous P."/>
            <person name="Grigoriev I."/>
        </authorList>
    </citation>
    <scope>NUCLEOTIDE SEQUENCE</scope>
    <source>
        <strain evidence="2">SCOH1-5</strain>
    </source>
</reference>
<proteinExistence type="predicted"/>
<feature type="region of interest" description="Disordered" evidence="1">
    <location>
        <begin position="86"/>
        <end position="113"/>
    </location>
</feature>
<evidence type="ECO:0000256" key="1">
    <source>
        <dbReference type="SAM" id="MobiDB-lite"/>
    </source>
</evidence>
<accession>A0A6A6FN89</accession>
<evidence type="ECO:0000313" key="2">
    <source>
        <dbReference type="EMBL" id="KAF2214658.1"/>
    </source>
</evidence>
<dbReference type="AlphaFoldDB" id="A0A6A6FN89"/>